<evidence type="ECO:0000256" key="6">
    <source>
        <dbReference type="ARBA" id="ARBA00023180"/>
    </source>
</evidence>
<dbReference type="Pfam" id="PF13927">
    <property type="entry name" value="Ig_3"/>
    <property type="match status" value="3"/>
</dbReference>
<feature type="domain" description="Ig-like" evidence="9">
    <location>
        <begin position="40"/>
        <end position="145"/>
    </location>
</feature>
<keyword evidence="5" id="KW-1015">Disulfide bond</keyword>
<evidence type="ECO:0000256" key="7">
    <source>
        <dbReference type="ARBA" id="ARBA00023319"/>
    </source>
</evidence>
<dbReference type="OMA" id="CTVEYTM"/>
<dbReference type="InterPro" id="IPR003599">
    <property type="entry name" value="Ig_sub"/>
</dbReference>
<dbReference type="CDD" id="cd00099">
    <property type="entry name" value="IgV"/>
    <property type="match status" value="1"/>
</dbReference>
<evidence type="ECO:0000313" key="10">
    <source>
        <dbReference type="Ensembl" id="ENSACIP00000021709.1"/>
    </source>
</evidence>
<protein>
    <submittedName>
        <fullName evidence="10">Basal cell adhesion molecule (Lutheran blood group)</fullName>
    </submittedName>
</protein>
<dbReference type="GO" id="GO:0050839">
    <property type="term" value="F:cell adhesion molecule binding"/>
    <property type="evidence" value="ECO:0007669"/>
    <property type="project" value="TreeGrafter"/>
</dbReference>
<dbReference type="InterPro" id="IPR003598">
    <property type="entry name" value="Ig_sub2"/>
</dbReference>
<dbReference type="Proteomes" id="UP000261340">
    <property type="component" value="Unplaced"/>
</dbReference>
<keyword evidence="2 8" id="KW-0812">Transmembrane</keyword>
<organism evidence="10 11">
    <name type="scientific">Amphilophus citrinellus</name>
    <name type="common">Midas cichlid</name>
    <name type="synonym">Cichlasoma citrinellum</name>
    <dbReference type="NCBI Taxonomy" id="61819"/>
    <lineage>
        <taxon>Eukaryota</taxon>
        <taxon>Metazoa</taxon>
        <taxon>Chordata</taxon>
        <taxon>Craniata</taxon>
        <taxon>Vertebrata</taxon>
        <taxon>Euteleostomi</taxon>
        <taxon>Actinopterygii</taxon>
        <taxon>Neopterygii</taxon>
        <taxon>Teleostei</taxon>
        <taxon>Neoteleostei</taxon>
        <taxon>Acanthomorphata</taxon>
        <taxon>Ovalentaria</taxon>
        <taxon>Cichlomorphae</taxon>
        <taxon>Cichliformes</taxon>
        <taxon>Cichlidae</taxon>
        <taxon>New World cichlids</taxon>
        <taxon>Cichlasomatinae</taxon>
        <taxon>Heroini</taxon>
        <taxon>Amphilophus</taxon>
    </lineage>
</organism>
<dbReference type="InterPro" id="IPR007110">
    <property type="entry name" value="Ig-like_dom"/>
</dbReference>
<dbReference type="Pfam" id="PF07686">
    <property type="entry name" value="V-set"/>
    <property type="match status" value="1"/>
</dbReference>
<keyword evidence="3 8" id="KW-1133">Transmembrane helix</keyword>
<dbReference type="InterPro" id="IPR036179">
    <property type="entry name" value="Ig-like_dom_sf"/>
</dbReference>
<evidence type="ECO:0000256" key="5">
    <source>
        <dbReference type="ARBA" id="ARBA00023157"/>
    </source>
</evidence>
<dbReference type="SMART" id="SM00406">
    <property type="entry name" value="IGv"/>
    <property type="match status" value="1"/>
</dbReference>
<dbReference type="InterPro" id="IPR013783">
    <property type="entry name" value="Ig-like_fold"/>
</dbReference>
<dbReference type="GO" id="GO:0098609">
    <property type="term" value="P:cell-cell adhesion"/>
    <property type="evidence" value="ECO:0007669"/>
    <property type="project" value="TreeGrafter"/>
</dbReference>
<feature type="domain" description="Ig-like" evidence="9">
    <location>
        <begin position="257"/>
        <end position="339"/>
    </location>
</feature>
<keyword evidence="11" id="KW-1185">Reference proteome</keyword>
<accession>A0A3Q0SA53</accession>
<feature type="domain" description="Ig-like" evidence="9">
    <location>
        <begin position="347"/>
        <end position="425"/>
    </location>
</feature>
<feature type="domain" description="Ig-like" evidence="9">
    <location>
        <begin position="432"/>
        <end position="515"/>
    </location>
</feature>
<dbReference type="SMART" id="SM00408">
    <property type="entry name" value="IGc2"/>
    <property type="match status" value="4"/>
</dbReference>
<dbReference type="InterPro" id="IPR013162">
    <property type="entry name" value="CD80_C2-set"/>
</dbReference>
<dbReference type="PANTHER" id="PTHR11640">
    <property type="entry name" value="NEPHRIN"/>
    <property type="match status" value="1"/>
</dbReference>
<dbReference type="GO" id="GO:0005886">
    <property type="term" value="C:plasma membrane"/>
    <property type="evidence" value="ECO:0007669"/>
    <property type="project" value="TreeGrafter"/>
</dbReference>
<feature type="transmembrane region" description="Helical" evidence="8">
    <location>
        <begin position="527"/>
        <end position="546"/>
    </location>
</feature>
<dbReference type="Ensembl" id="ENSACIT00000022277.1">
    <property type="protein sequence ID" value="ENSACIP00000021709.1"/>
    <property type="gene ID" value="ENSACIG00000016814.1"/>
</dbReference>
<dbReference type="AlphaFoldDB" id="A0A3Q0SA53"/>
<evidence type="ECO:0000256" key="3">
    <source>
        <dbReference type="ARBA" id="ARBA00022989"/>
    </source>
</evidence>
<dbReference type="InterPro" id="IPR051275">
    <property type="entry name" value="Cell_adhesion_signaling"/>
</dbReference>
<dbReference type="SMART" id="SM00409">
    <property type="entry name" value="IG"/>
    <property type="match status" value="4"/>
</dbReference>
<dbReference type="GO" id="GO:0005911">
    <property type="term" value="C:cell-cell junction"/>
    <property type="evidence" value="ECO:0007669"/>
    <property type="project" value="TreeGrafter"/>
</dbReference>
<evidence type="ECO:0000313" key="11">
    <source>
        <dbReference type="Proteomes" id="UP000261340"/>
    </source>
</evidence>
<comment type="subcellular location">
    <subcellularLocation>
        <location evidence="1">Membrane</location>
        <topology evidence="1">Single-pass type I membrane protein</topology>
    </subcellularLocation>
</comment>
<sequence length="549" mass="59413">MNALRSNCGLSYILLNCIACCILHKSSIEFFFFLLVVSSGTLTVGVKSEVEVLKGETAKLPCVVTSTTNNPVVEWHIEEQGTRKRVAYRQGKMGKDDDGTPLTGRVQVGEDFTLTISSVKPSDEQTFICQVTAGADGSKDNSTLLKVFCKSATVPARNHSSNFHSPFVVECNYGHSVESFFKNFLPFFHPSCLSETYMVPSLVKEASGLFTVRSTLYMQPTKADKDSEFYCTVEYSMPGNNIQTMNSDRIKINLNYPSEKATFYLNSTGPVKEGDTVTMICETDGNPQPPFDFTKNGAPIVGPNGVVTLKSVKRSDAGEYKCSAMDFDNLDADLTGTINLTVNYIDPVKVTPPDSQTVKLGEKVTWQCKTKASRDHTVQWKKGSEVLSQNGTLSIQAVSYDNGGEYVCVGAVPSVPGLTAQASVSLIVKGKPRIDPPAPGEVGKEGDKVTLKCSAYGLPRPQFTWKPSGEESVSVEGDKMVSTLTLKATAEILKDGVTCEASNEHGADSATFPVSLKQVDNSAEGRAFSLLLLFLSSLLLSGLFVVQTL</sequence>
<keyword evidence="6" id="KW-0325">Glycoprotein</keyword>
<dbReference type="STRING" id="61819.ENSACIP00000021709"/>
<reference evidence="10" key="1">
    <citation type="submission" date="2025-08" db="UniProtKB">
        <authorList>
            <consortium name="Ensembl"/>
        </authorList>
    </citation>
    <scope>IDENTIFICATION</scope>
</reference>
<name>A0A3Q0SA53_AMPCI</name>
<dbReference type="GeneTree" id="ENSGT00940000161038"/>
<evidence type="ECO:0000259" key="9">
    <source>
        <dbReference type="PROSITE" id="PS50835"/>
    </source>
</evidence>
<evidence type="ECO:0000256" key="2">
    <source>
        <dbReference type="ARBA" id="ARBA00022692"/>
    </source>
</evidence>
<proteinExistence type="predicted"/>
<dbReference type="SUPFAM" id="SSF48726">
    <property type="entry name" value="Immunoglobulin"/>
    <property type="match status" value="4"/>
</dbReference>
<dbReference type="InterPro" id="IPR013106">
    <property type="entry name" value="Ig_V-set"/>
</dbReference>
<evidence type="ECO:0000256" key="8">
    <source>
        <dbReference type="SAM" id="Phobius"/>
    </source>
</evidence>
<dbReference type="PROSITE" id="PS50835">
    <property type="entry name" value="IG_LIKE"/>
    <property type="match status" value="4"/>
</dbReference>
<dbReference type="Pfam" id="PF08205">
    <property type="entry name" value="C2-set_2"/>
    <property type="match status" value="1"/>
</dbReference>
<evidence type="ECO:0000256" key="4">
    <source>
        <dbReference type="ARBA" id="ARBA00023136"/>
    </source>
</evidence>
<evidence type="ECO:0000256" key="1">
    <source>
        <dbReference type="ARBA" id="ARBA00004479"/>
    </source>
</evidence>
<keyword evidence="7" id="KW-0393">Immunoglobulin domain</keyword>
<reference evidence="10" key="2">
    <citation type="submission" date="2025-09" db="UniProtKB">
        <authorList>
            <consortium name="Ensembl"/>
        </authorList>
    </citation>
    <scope>IDENTIFICATION</scope>
</reference>
<dbReference type="PANTHER" id="PTHR11640:SF162">
    <property type="entry name" value="BASAL CELL ADHESION MOLECULE ISOFORM X1-RELATED"/>
    <property type="match status" value="1"/>
</dbReference>
<keyword evidence="4 8" id="KW-0472">Membrane</keyword>
<dbReference type="Gene3D" id="2.60.40.10">
    <property type="entry name" value="Immunoglobulins"/>
    <property type="match status" value="5"/>
</dbReference>